<organism evidence="1 2">
    <name type="scientific">Brenthis ino</name>
    <name type="common">lesser marbled fritillary</name>
    <dbReference type="NCBI Taxonomy" id="405034"/>
    <lineage>
        <taxon>Eukaryota</taxon>
        <taxon>Metazoa</taxon>
        <taxon>Ecdysozoa</taxon>
        <taxon>Arthropoda</taxon>
        <taxon>Hexapoda</taxon>
        <taxon>Insecta</taxon>
        <taxon>Pterygota</taxon>
        <taxon>Neoptera</taxon>
        <taxon>Endopterygota</taxon>
        <taxon>Lepidoptera</taxon>
        <taxon>Glossata</taxon>
        <taxon>Ditrysia</taxon>
        <taxon>Papilionoidea</taxon>
        <taxon>Nymphalidae</taxon>
        <taxon>Heliconiinae</taxon>
        <taxon>Argynnini</taxon>
        <taxon>Brenthis</taxon>
    </lineage>
</organism>
<feature type="non-terminal residue" evidence="1">
    <location>
        <position position="78"/>
    </location>
</feature>
<dbReference type="AlphaFoldDB" id="A0A8J9Y3K1"/>
<reference evidence="1" key="1">
    <citation type="submission" date="2021-12" db="EMBL/GenBank/DDBJ databases">
        <authorList>
            <person name="Martin H S."/>
        </authorList>
    </citation>
    <scope>NUCLEOTIDE SEQUENCE</scope>
</reference>
<evidence type="ECO:0000313" key="1">
    <source>
        <dbReference type="EMBL" id="CAH0717519.1"/>
    </source>
</evidence>
<proteinExistence type="predicted"/>
<keyword evidence="2" id="KW-1185">Reference proteome</keyword>
<dbReference type="EMBL" id="OV170232">
    <property type="protein sequence ID" value="CAH0717519.1"/>
    <property type="molecule type" value="Genomic_DNA"/>
</dbReference>
<gene>
    <name evidence="1" type="ORF">BINO364_LOCUS4116</name>
</gene>
<dbReference type="Proteomes" id="UP000838878">
    <property type="component" value="Chromosome 12"/>
</dbReference>
<accession>A0A8J9Y3K1</accession>
<sequence>MFSQIPHLIESDVPPSLGSDHNGDYRHIVNSNSWLCLGFYYKMLSVPAPARPRAAPVTEPRQLTPVSGLLLGGPLHGR</sequence>
<protein>
    <submittedName>
        <fullName evidence="1">Uncharacterized protein</fullName>
    </submittedName>
</protein>
<evidence type="ECO:0000313" key="2">
    <source>
        <dbReference type="Proteomes" id="UP000838878"/>
    </source>
</evidence>
<name>A0A8J9Y3K1_9NEOP</name>